<keyword evidence="3" id="KW-1185">Reference proteome</keyword>
<evidence type="ECO:0000313" key="3">
    <source>
        <dbReference type="Proteomes" id="UP001586593"/>
    </source>
</evidence>
<comment type="caution">
    <text evidence="2">The sequence shown here is derived from an EMBL/GenBank/DDBJ whole genome shotgun (WGS) entry which is preliminary data.</text>
</comment>
<feature type="region of interest" description="Disordered" evidence="1">
    <location>
        <begin position="58"/>
        <end position="114"/>
    </location>
</feature>
<dbReference type="EMBL" id="JAZHXJ010002541">
    <property type="protein sequence ID" value="KAL1838005.1"/>
    <property type="molecule type" value="Genomic_DNA"/>
</dbReference>
<proteinExistence type="predicted"/>
<protein>
    <submittedName>
        <fullName evidence="2">Uncharacterized protein</fullName>
    </submittedName>
</protein>
<evidence type="ECO:0000313" key="2">
    <source>
        <dbReference type="EMBL" id="KAL1838005.1"/>
    </source>
</evidence>
<organism evidence="2 3">
    <name type="scientific">Phialemonium thermophilum</name>
    <dbReference type="NCBI Taxonomy" id="223376"/>
    <lineage>
        <taxon>Eukaryota</taxon>
        <taxon>Fungi</taxon>
        <taxon>Dikarya</taxon>
        <taxon>Ascomycota</taxon>
        <taxon>Pezizomycotina</taxon>
        <taxon>Sordariomycetes</taxon>
        <taxon>Sordariomycetidae</taxon>
        <taxon>Cephalothecales</taxon>
        <taxon>Cephalothecaceae</taxon>
        <taxon>Phialemonium</taxon>
    </lineage>
</organism>
<gene>
    <name evidence="2" type="ORF">VTK73DRAFT_4486</name>
</gene>
<dbReference type="Proteomes" id="UP001586593">
    <property type="component" value="Unassembled WGS sequence"/>
</dbReference>
<reference evidence="2 3" key="1">
    <citation type="journal article" date="2024" name="Commun. Biol.">
        <title>Comparative genomic analysis of thermophilic fungi reveals convergent evolutionary adaptations and gene losses.</title>
        <authorList>
            <person name="Steindorff A.S."/>
            <person name="Aguilar-Pontes M.V."/>
            <person name="Robinson A.J."/>
            <person name="Andreopoulos B."/>
            <person name="LaButti K."/>
            <person name="Kuo A."/>
            <person name="Mondo S."/>
            <person name="Riley R."/>
            <person name="Otillar R."/>
            <person name="Haridas S."/>
            <person name="Lipzen A."/>
            <person name="Grimwood J."/>
            <person name="Schmutz J."/>
            <person name="Clum A."/>
            <person name="Reid I.D."/>
            <person name="Moisan M.C."/>
            <person name="Butler G."/>
            <person name="Nguyen T.T.M."/>
            <person name="Dewar K."/>
            <person name="Conant G."/>
            <person name="Drula E."/>
            <person name="Henrissat B."/>
            <person name="Hansel C."/>
            <person name="Singer S."/>
            <person name="Hutchinson M.I."/>
            <person name="de Vries R.P."/>
            <person name="Natvig D.O."/>
            <person name="Powell A.J."/>
            <person name="Tsang A."/>
            <person name="Grigoriev I.V."/>
        </authorList>
    </citation>
    <scope>NUCLEOTIDE SEQUENCE [LARGE SCALE GENOMIC DNA]</scope>
    <source>
        <strain evidence="2 3">ATCC 24622</strain>
    </source>
</reference>
<name>A0ABR3V882_9PEZI</name>
<sequence>MPPAMSTPMNRDGKYRLLPEKTSTRQEAVVAEGQAVGVGALGVDEGLSVGQRIPRGAEHPLLQRAPRHVDGISRGNRHGCCASPRGSSAPAVSESVKVGNARSPKRDSSHNAMPDLGAIDTLLKLASKKAMRKGTHASTTIYA</sequence>
<evidence type="ECO:0000256" key="1">
    <source>
        <dbReference type="SAM" id="MobiDB-lite"/>
    </source>
</evidence>
<accession>A0ABR3V882</accession>